<feature type="coiled-coil region" evidence="1">
    <location>
        <begin position="29"/>
        <end position="63"/>
    </location>
</feature>
<dbReference type="Proteomes" id="UP000665020">
    <property type="component" value="Chromosome"/>
</dbReference>
<protein>
    <submittedName>
        <fullName evidence="2">Uncharacterized protein</fullName>
    </submittedName>
</protein>
<name>A0A8A7KPU0_9FIRM</name>
<keyword evidence="1" id="KW-0175">Coiled coil</keyword>
<gene>
    <name evidence="2" type="ORF">GM661_18610</name>
</gene>
<dbReference type="EMBL" id="CP046640">
    <property type="protein sequence ID" value="QTL99822.1"/>
    <property type="molecule type" value="Genomic_DNA"/>
</dbReference>
<evidence type="ECO:0000313" key="3">
    <source>
        <dbReference type="Proteomes" id="UP000665020"/>
    </source>
</evidence>
<proteinExistence type="predicted"/>
<dbReference type="AlphaFoldDB" id="A0A8A7KPU0"/>
<evidence type="ECO:0000313" key="2">
    <source>
        <dbReference type="EMBL" id="QTL99822.1"/>
    </source>
</evidence>
<dbReference type="KEGG" id="ifn:GM661_18610"/>
<accession>A0A8A7KPU0</accession>
<organism evidence="2 3">
    <name type="scientific">Iocasia fonsfrigidae</name>
    <dbReference type="NCBI Taxonomy" id="2682810"/>
    <lineage>
        <taxon>Bacteria</taxon>
        <taxon>Bacillati</taxon>
        <taxon>Bacillota</taxon>
        <taxon>Clostridia</taxon>
        <taxon>Halanaerobiales</taxon>
        <taxon>Halanaerobiaceae</taxon>
        <taxon>Iocasia</taxon>
    </lineage>
</organism>
<reference evidence="2" key="1">
    <citation type="submission" date="2019-12" db="EMBL/GenBank/DDBJ databases">
        <authorList>
            <person name="zhang j."/>
            <person name="sun C.M."/>
        </authorList>
    </citation>
    <scope>NUCLEOTIDE SEQUENCE</scope>
    <source>
        <strain evidence="2">NS-1</strain>
    </source>
</reference>
<keyword evidence="3" id="KW-1185">Reference proteome</keyword>
<dbReference type="RefSeq" id="WP_230868144.1">
    <property type="nucleotide sequence ID" value="NZ_CP046640.1"/>
</dbReference>
<sequence>MIIASNYKNIDTETNEDGEFILKLTSEQYLKLADYISELESKNKKLEAKLEQALKELNKAYEKNKGFNLARLSDGLTGAGIATLLVLLAQGLR</sequence>
<evidence type="ECO:0000256" key="1">
    <source>
        <dbReference type="SAM" id="Coils"/>
    </source>
</evidence>